<keyword evidence="10" id="KW-1185">Reference proteome</keyword>
<dbReference type="InterPro" id="IPR002509">
    <property type="entry name" value="NODB_dom"/>
</dbReference>
<dbReference type="PROSITE" id="PS51677">
    <property type="entry name" value="NODB"/>
    <property type="match status" value="1"/>
</dbReference>
<dbReference type="InterPro" id="IPR050248">
    <property type="entry name" value="Polysacc_deacetylase_ArnD"/>
</dbReference>
<gene>
    <name evidence="9" type="ordered locus">Msil_0697</name>
</gene>
<dbReference type="CDD" id="cd10917">
    <property type="entry name" value="CE4_NodB_like_6s_7s"/>
    <property type="match status" value="1"/>
</dbReference>
<dbReference type="KEGG" id="msl:Msil_0697"/>
<keyword evidence="4" id="KW-0479">Metal-binding</keyword>
<evidence type="ECO:0000256" key="2">
    <source>
        <dbReference type="ARBA" id="ARBA00010973"/>
    </source>
</evidence>
<dbReference type="GO" id="GO:0016810">
    <property type="term" value="F:hydrolase activity, acting on carbon-nitrogen (but not peptide) bonds"/>
    <property type="evidence" value="ECO:0007669"/>
    <property type="project" value="InterPro"/>
</dbReference>
<dbReference type="InterPro" id="IPR011330">
    <property type="entry name" value="Glyco_hydro/deAcase_b/a-brl"/>
</dbReference>
<dbReference type="GO" id="GO:0005975">
    <property type="term" value="P:carbohydrate metabolic process"/>
    <property type="evidence" value="ECO:0007669"/>
    <property type="project" value="InterPro"/>
</dbReference>
<name>B8EP80_METSB</name>
<accession>B8EP80</accession>
<evidence type="ECO:0000256" key="5">
    <source>
        <dbReference type="ARBA" id="ARBA00022801"/>
    </source>
</evidence>
<dbReference type="Pfam" id="PF01522">
    <property type="entry name" value="Polysacc_deac_1"/>
    <property type="match status" value="1"/>
</dbReference>
<evidence type="ECO:0000256" key="3">
    <source>
        <dbReference type="ARBA" id="ARBA00020071"/>
    </source>
</evidence>
<evidence type="ECO:0000313" key="9">
    <source>
        <dbReference type="EMBL" id="ACK49668.1"/>
    </source>
</evidence>
<evidence type="ECO:0000256" key="1">
    <source>
        <dbReference type="ARBA" id="ARBA00003236"/>
    </source>
</evidence>
<dbReference type="OrthoDB" id="276604at2"/>
<dbReference type="RefSeq" id="WP_012589738.1">
    <property type="nucleotide sequence ID" value="NC_011666.1"/>
</dbReference>
<dbReference type="PANTHER" id="PTHR10587:SF133">
    <property type="entry name" value="CHITIN DEACETYLASE 1-RELATED"/>
    <property type="match status" value="1"/>
</dbReference>
<reference evidence="9 10" key="1">
    <citation type="journal article" date="2010" name="J. Bacteriol.">
        <title>Complete genome sequence of the aerobic facultative methanotroph Methylocella silvestris BL2.</title>
        <authorList>
            <person name="Chen Y."/>
            <person name="Crombie A."/>
            <person name="Rahman M.T."/>
            <person name="Dedysh S.N."/>
            <person name="Liesack W."/>
            <person name="Stott M.B."/>
            <person name="Alam M."/>
            <person name="Theisen A.R."/>
            <person name="Murrell J.C."/>
            <person name="Dunfield P.F."/>
        </authorList>
    </citation>
    <scope>NUCLEOTIDE SEQUENCE [LARGE SCALE GENOMIC DNA]</scope>
    <source>
        <strain evidence="10">DSM 15510 / CIP 108128 / LMG 27833 / NCIMB 13906 / BL2</strain>
    </source>
</reference>
<comment type="similarity">
    <text evidence="2">Belongs to the polysaccharide deacetylase family.</text>
</comment>
<dbReference type="SUPFAM" id="SSF88713">
    <property type="entry name" value="Glycoside hydrolase/deacetylase"/>
    <property type="match status" value="1"/>
</dbReference>
<keyword evidence="7" id="KW-0732">Signal</keyword>
<evidence type="ECO:0000256" key="4">
    <source>
        <dbReference type="ARBA" id="ARBA00022723"/>
    </source>
</evidence>
<dbReference type="HOGENOM" id="CLU_021264_8_0_5"/>
<evidence type="ECO:0000259" key="8">
    <source>
        <dbReference type="PROSITE" id="PS51677"/>
    </source>
</evidence>
<evidence type="ECO:0000256" key="7">
    <source>
        <dbReference type="SAM" id="SignalP"/>
    </source>
</evidence>
<dbReference type="GO" id="GO:0016020">
    <property type="term" value="C:membrane"/>
    <property type="evidence" value="ECO:0007669"/>
    <property type="project" value="TreeGrafter"/>
</dbReference>
<proteinExistence type="inferred from homology"/>
<evidence type="ECO:0000313" key="10">
    <source>
        <dbReference type="Proteomes" id="UP000002257"/>
    </source>
</evidence>
<evidence type="ECO:0000256" key="6">
    <source>
        <dbReference type="ARBA" id="ARBA00032976"/>
    </source>
</evidence>
<dbReference type="Gene3D" id="3.20.20.370">
    <property type="entry name" value="Glycoside hydrolase/deacetylase"/>
    <property type="match status" value="1"/>
</dbReference>
<dbReference type="GO" id="GO:0046872">
    <property type="term" value="F:metal ion binding"/>
    <property type="evidence" value="ECO:0007669"/>
    <property type="project" value="UniProtKB-KW"/>
</dbReference>
<dbReference type="eggNOG" id="COG0726">
    <property type="taxonomic scope" value="Bacteria"/>
</dbReference>
<dbReference type="EMBL" id="CP001280">
    <property type="protein sequence ID" value="ACK49668.1"/>
    <property type="molecule type" value="Genomic_DNA"/>
</dbReference>
<protein>
    <recommendedName>
        <fullName evidence="3">Chitooligosaccharide deacetylase</fullName>
    </recommendedName>
    <alternativeName>
        <fullName evidence="6">Nodulation protein B</fullName>
    </alternativeName>
</protein>
<dbReference type="STRING" id="395965.Msil_0697"/>
<keyword evidence="5" id="KW-0378">Hydrolase</keyword>
<dbReference type="AlphaFoldDB" id="B8EP80"/>
<sequence>MSRRRPPRAATLAAAALFALHAPAGGAAAPAPKSCGPDALGVSRTLAFSARGGLAIGFKSYPKTLDLADHEVVLTFDDGPAAGTTAKILDALAAECVKATFFLIGRNARGLPALVRREAAEGHTIAHHSFSHPDMRRLSEAAAKKNIDEGFAADDMAAYGAAASEPRTPFFRYPGFSDTPTLNGWLASRNIAVFGADLWASDWNKMTPQEELDLVMSRLEAAKGGILLLHDIKAETAAMLPQLLREMKRRGFRIVHIRPGDDPPPLRDAPAGWSSETEKIAAGFYAGKPAPRAARRP</sequence>
<feature type="chain" id="PRO_5002868646" description="Chitooligosaccharide deacetylase" evidence="7">
    <location>
        <begin position="25"/>
        <end position="297"/>
    </location>
</feature>
<organism evidence="9 10">
    <name type="scientific">Methylocella silvestris (strain DSM 15510 / CIP 108128 / LMG 27833 / NCIMB 13906 / BL2)</name>
    <dbReference type="NCBI Taxonomy" id="395965"/>
    <lineage>
        <taxon>Bacteria</taxon>
        <taxon>Pseudomonadati</taxon>
        <taxon>Pseudomonadota</taxon>
        <taxon>Alphaproteobacteria</taxon>
        <taxon>Hyphomicrobiales</taxon>
        <taxon>Beijerinckiaceae</taxon>
        <taxon>Methylocella</taxon>
    </lineage>
</organism>
<comment type="function">
    <text evidence="1">Is involved in generating a small heat-stable compound (Nod), an acylated oligomer of N-acetylglucosamine, that stimulates mitosis in various plant protoplasts.</text>
</comment>
<feature type="domain" description="NodB homology" evidence="8">
    <location>
        <begin position="70"/>
        <end position="255"/>
    </location>
</feature>
<dbReference type="Proteomes" id="UP000002257">
    <property type="component" value="Chromosome"/>
</dbReference>
<feature type="signal peptide" evidence="7">
    <location>
        <begin position="1"/>
        <end position="24"/>
    </location>
</feature>
<dbReference type="PANTHER" id="PTHR10587">
    <property type="entry name" value="GLYCOSYL TRANSFERASE-RELATED"/>
    <property type="match status" value="1"/>
</dbReference>